<comment type="caution">
    <text evidence="1">The sequence shown here is derived from an EMBL/GenBank/DDBJ whole genome shotgun (WGS) entry which is preliminary data.</text>
</comment>
<gene>
    <name evidence="1" type="ORF">SDC9_201812</name>
</gene>
<evidence type="ECO:0000313" key="1">
    <source>
        <dbReference type="EMBL" id="MPN54143.1"/>
    </source>
</evidence>
<protein>
    <submittedName>
        <fullName evidence="1">Uncharacterized protein</fullName>
    </submittedName>
</protein>
<name>A0A645J3S9_9ZZZZ</name>
<sequence length="72" mass="7740">MLGDSRCTVLGDCHHGLLDQRQLFAQLAANRECLIQHDAGLAECFVQVLRGERIAQRSVVLGDGSGAGFVIC</sequence>
<reference evidence="1" key="1">
    <citation type="submission" date="2019-08" db="EMBL/GenBank/DDBJ databases">
        <authorList>
            <person name="Kucharzyk K."/>
            <person name="Murdoch R.W."/>
            <person name="Higgins S."/>
            <person name="Loffler F."/>
        </authorList>
    </citation>
    <scope>NUCLEOTIDE SEQUENCE</scope>
</reference>
<accession>A0A645J3S9</accession>
<organism evidence="1">
    <name type="scientific">bioreactor metagenome</name>
    <dbReference type="NCBI Taxonomy" id="1076179"/>
    <lineage>
        <taxon>unclassified sequences</taxon>
        <taxon>metagenomes</taxon>
        <taxon>ecological metagenomes</taxon>
    </lineage>
</organism>
<proteinExistence type="predicted"/>
<dbReference type="AlphaFoldDB" id="A0A645J3S9"/>
<dbReference type="EMBL" id="VSSQ01122080">
    <property type="protein sequence ID" value="MPN54143.1"/>
    <property type="molecule type" value="Genomic_DNA"/>
</dbReference>